<keyword evidence="2" id="KW-1185">Reference proteome</keyword>
<reference evidence="1 2" key="1">
    <citation type="submission" date="2019-12" db="EMBL/GenBank/DDBJ databases">
        <title>Shinella kummerowiae sp. nov., a symbiotic bacterium isolated from root nodules of the herbal legume Kummerowia stipulacea.</title>
        <authorList>
            <person name="Gao J."/>
        </authorList>
    </citation>
    <scope>NUCLEOTIDE SEQUENCE [LARGE SCALE GENOMIC DNA]</scope>
    <source>
        <strain evidence="1 2">CCBAU 25048</strain>
    </source>
</reference>
<comment type="caution">
    <text evidence="1">The sequence shown here is derived from an EMBL/GenBank/DDBJ whole genome shotgun (WGS) entry which is preliminary data.</text>
</comment>
<dbReference type="RefSeq" id="WP_160859639.1">
    <property type="nucleotide sequence ID" value="NZ_WUMK01000004.1"/>
</dbReference>
<gene>
    <name evidence="1" type="ORF">GR138_12915</name>
</gene>
<accession>A0A6N8SGS6</accession>
<protein>
    <submittedName>
        <fullName evidence="1">Uncharacterized protein</fullName>
    </submittedName>
</protein>
<evidence type="ECO:0000313" key="2">
    <source>
        <dbReference type="Proteomes" id="UP000435802"/>
    </source>
</evidence>
<organism evidence="1 2">
    <name type="scientific">Shinella kummerowiae</name>
    <dbReference type="NCBI Taxonomy" id="417745"/>
    <lineage>
        <taxon>Bacteria</taxon>
        <taxon>Pseudomonadati</taxon>
        <taxon>Pseudomonadota</taxon>
        <taxon>Alphaproteobacteria</taxon>
        <taxon>Hyphomicrobiales</taxon>
        <taxon>Rhizobiaceae</taxon>
        <taxon>Shinella</taxon>
    </lineage>
</organism>
<dbReference type="EMBL" id="WUMK01000004">
    <property type="protein sequence ID" value="MXN46092.1"/>
    <property type="molecule type" value="Genomic_DNA"/>
</dbReference>
<sequence>MATNATAIDQIKTLKNDAAKLGTFHEWFAETFADKAHHDKQAFGFGVGTGEYFAFKSSVWFYAYCGQYGSSSVYSQLSVQDSKAVNAAFTKALNRHQKLIFQTMAEIMTDEATKLRDQAQKEVSALQSMLHDLDTPQTSEAT</sequence>
<dbReference type="AlphaFoldDB" id="A0A6N8SGS6"/>
<evidence type="ECO:0000313" key="1">
    <source>
        <dbReference type="EMBL" id="MXN46092.1"/>
    </source>
</evidence>
<name>A0A6N8SGS6_9HYPH</name>
<dbReference type="Proteomes" id="UP000435802">
    <property type="component" value="Unassembled WGS sequence"/>
</dbReference>
<proteinExistence type="predicted"/>